<keyword evidence="2" id="KW-1185">Reference proteome</keyword>
<sequence>MPPHGLLQEAGRVQWLVAAPARCVQRPRAAFCQPDACPTTNSETTDKSRYCTPTPIGHLLSSSLILNRP</sequence>
<protein>
    <submittedName>
        <fullName evidence="1">Uncharacterized protein</fullName>
    </submittedName>
</protein>
<reference evidence="2" key="1">
    <citation type="journal article" date="2012" name="Nat. Biotechnol.">
        <title>Reference genome sequence of the model plant Setaria.</title>
        <authorList>
            <person name="Bennetzen J.L."/>
            <person name="Schmutz J."/>
            <person name="Wang H."/>
            <person name="Percifield R."/>
            <person name="Hawkins J."/>
            <person name="Pontaroli A.C."/>
            <person name="Estep M."/>
            <person name="Feng L."/>
            <person name="Vaughn J.N."/>
            <person name="Grimwood J."/>
            <person name="Jenkins J."/>
            <person name="Barry K."/>
            <person name="Lindquist E."/>
            <person name="Hellsten U."/>
            <person name="Deshpande S."/>
            <person name="Wang X."/>
            <person name="Wu X."/>
            <person name="Mitros T."/>
            <person name="Triplett J."/>
            <person name="Yang X."/>
            <person name="Ye C.Y."/>
            <person name="Mauro-Herrera M."/>
            <person name="Wang L."/>
            <person name="Li P."/>
            <person name="Sharma M."/>
            <person name="Sharma R."/>
            <person name="Ronald P.C."/>
            <person name="Panaud O."/>
            <person name="Kellogg E.A."/>
            <person name="Brutnell T.P."/>
            <person name="Doust A.N."/>
            <person name="Tuskan G.A."/>
            <person name="Rokhsar D."/>
            <person name="Devos K.M."/>
        </authorList>
    </citation>
    <scope>NUCLEOTIDE SEQUENCE [LARGE SCALE GENOMIC DNA]</scope>
    <source>
        <strain evidence="2">cv. Yugu1</strain>
    </source>
</reference>
<reference evidence="1" key="2">
    <citation type="submission" date="2018-08" db="UniProtKB">
        <authorList>
            <consortium name="EnsemblPlants"/>
        </authorList>
    </citation>
    <scope>IDENTIFICATION</scope>
    <source>
        <strain evidence="1">Yugu1</strain>
    </source>
</reference>
<organism evidence="1 2">
    <name type="scientific">Setaria italica</name>
    <name type="common">Foxtail millet</name>
    <name type="synonym">Panicum italicum</name>
    <dbReference type="NCBI Taxonomy" id="4555"/>
    <lineage>
        <taxon>Eukaryota</taxon>
        <taxon>Viridiplantae</taxon>
        <taxon>Streptophyta</taxon>
        <taxon>Embryophyta</taxon>
        <taxon>Tracheophyta</taxon>
        <taxon>Spermatophyta</taxon>
        <taxon>Magnoliopsida</taxon>
        <taxon>Liliopsida</taxon>
        <taxon>Poales</taxon>
        <taxon>Poaceae</taxon>
        <taxon>PACMAD clade</taxon>
        <taxon>Panicoideae</taxon>
        <taxon>Panicodae</taxon>
        <taxon>Paniceae</taxon>
        <taxon>Cenchrinae</taxon>
        <taxon>Setaria</taxon>
    </lineage>
</organism>
<name>K4AN95_SETIT</name>
<dbReference type="Proteomes" id="UP000004995">
    <property type="component" value="Unassembled WGS sequence"/>
</dbReference>
<dbReference type="EnsemblPlants" id="KQK92595">
    <property type="protein sequence ID" value="KQK92595"/>
    <property type="gene ID" value="SETIT_040392mg"/>
</dbReference>
<dbReference type="InParanoid" id="K4AN95"/>
<dbReference type="EMBL" id="AGNK02006129">
    <property type="status" value="NOT_ANNOTATED_CDS"/>
    <property type="molecule type" value="Genomic_DNA"/>
</dbReference>
<dbReference type="HOGENOM" id="CLU_2780700_0_0_1"/>
<evidence type="ECO:0000313" key="1">
    <source>
        <dbReference type="EnsemblPlants" id="KQK92595"/>
    </source>
</evidence>
<accession>K4AN95</accession>
<dbReference type="Gramene" id="KQK92595">
    <property type="protein sequence ID" value="KQK92595"/>
    <property type="gene ID" value="SETIT_040392mg"/>
</dbReference>
<proteinExistence type="predicted"/>
<evidence type="ECO:0000313" key="2">
    <source>
        <dbReference type="Proteomes" id="UP000004995"/>
    </source>
</evidence>
<dbReference type="AlphaFoldDB" id="K4AN95"/>